<name>A0ABT2P2Q2_9GAMM</name>
<keyword evidence="3" id="KW-1185">Reference proteome</keyword>
<feature type="transmembrane region" description="Helical" evidence="1">
    <location>
        <begin position="102"/>
        <end position="124"/>
    </location>
</feature>
<organism evidence="2 3">
    <name type="scientific">Shewanella phaeophyticola</name>
    <dbReference type="NCBI Taxonomy" id="2978345"/>
    <lineage>
        <taxon>Bacteria</taxon>
        <taxon>Pseudomonadati</taxon>
        <taxon>Pseudomonadota</taxon>
        <taxon>Gammaproteobacteria</taxon>
        <taxon>Alteromonadales</taxon>
        <taxon>Shewanellaceae</taxon>
        <taxon>Shewanella</taxon>
    </lineage>
</organism>
<feature type="transmembrane region" description="Helical" evidence="1">
    <location>
        <begin position="136"/>
        <end position="157"/>
    </location>
</feature>
<evidence type="ECO:0000256" key="1">
    <source>
        <dbReference type="SAM" id="Phobius"/>
    </source>
</evidence>
<feature type="transmembrane region" description="Helical" evidence="1">
    <location>
        <begin position="177"/>
        <end position="199"/>
    </location>
</feature>
<sequence length="285" mass="32187">MTLSSINKQHLLFSIVLGIAGLLINCYPIQFFANVQFVLGNTVTVIAAVLLEPWYAFLTAMFASTGLMINWDSPHVYLFFGLEALFLGYARRLDIYALYADAAYWLIIGAPLVYLYVTFIMEIPSSHLGFIIAKQGVNGLVYTSLASLLILAIPKLWFFKDKVKDRHRRMLSAQLTYFFTLMVTLTLLFSALIFNYYFLERQQAMLKQNINDAVSHLATSTQNYLQSHKTVIDNAAKQLTIVANDRSQWQKMLTNLHESYPGFISMLIADPSADIINASPVLAVN</sequence>
<reference evidence="2" key="1">
    <citation type="submission" date="2022-09" db="EMBL/GenBank/DDBJ databases">
        <title>Shewanella sp. KJ10-1 sp.nov, isolated from marine algae.</title>
        <authorList>
            <person name="Butt M."/>
            <person name="Lee J.K."/>
            <person name="Kim J.M."/>
            <person name="Choi D.G."/>
        </authorList>
    </citation>
    <scope>NUCLEOTIDE SEQUENCE</scope>
    <source>
        <strain evidence="2">KJ10-1</strain>
    </source>
</reference>
<proteinExistence type="predicted"/>
<comment type="caution">
    <text evidence="2">The sequence shown here is derived from an EMBL/GenBank/DDBJ whole genome shotgun (WGS) entry which is preliminary data.</text>
</comment>
<dbReference type="Proteomes" id="UP001431192">
    <property type="component" value="Unassembled WGS sequence"/>
</dbReference>
<keyword evidence="1" id="KW-1133">Transmembrane helix</keyword>
<accession>A0ABT2P2Q2</accession>
<protein>
    <submittedName>
        <fullName evidence="2">Uncharacterized protein</fullName>
    </submittedName>
</protein>
<dbReference type="Gene3D" id="3.30.450.20">
    <property type="entry name" value="PAS domain"/>
    <property type="match status" value="1"/>
</dbReference>
<evidence type="ECO:0000313" key="2">
    <source>
        <dbReference type="EMBL" id="MCT8986904.1"/>
    </source>
</evidence>
<dbReference type="EMBL" id="JAODOQ010000001">
    <property type="protein sequence ID" value="MCT8986904.1"/>
    <property type="molecule type" value="Genomic_DNA"/>
</dbReference>
<keyword evidence="1" id="KW-0812">Transmembrane</keyword>
<gene>
    <name evidence="2" type="ORF">N4T56_11025</name>
</gene>
<evidence type="ECO:0000313" key="3">
    <source>
        <dbReference type="Proteomes" id="UP001431192"/>
    </source>
</evidence>
<feature type="transmembrane region" description="Helical" evidence="1">
    <location>
        <begin position="39"/>
        <end position="62"/>
    </location>
</feature>
<feature type="transmembrane region" description="Helical" evidence="1">
    <location>
        <begin position="12"/>
        <end position="33"/>
    </location>
</feature>
<keyword evidence="1" id="KW-0472">Membrane</keyword>
<feature type="transmembrane region" description="Helical" evidence="1">
    <location>
        <begin position="74"/>
        <end position="90"/>
    </location>
</feature>
<dbReference type="RefSeq" id="WP_261733257.1">
    <property type="nucleotide sequence ID" value="NZ_JAODOQ010000001.1"/>
</dbReference>